<proteinExistence type="predicted"/>
<feature type="compositionally biased region" description="Pro residues" evidence="1">
    <location>
        <begin position="148"/>
        <end position="158"/>
    </location>
</feature>
<evidence type="ECO:0000256" key="1">
    <source>
        <dbReference type="SAM" id="MobiDB-lite"/>
    </source>
</evidence>
<name>A0A644SVF4_9ZZZZ</name>
<accession>A0A644SVF4</accession>
<organism evidence="2">
    <name type="scientific">bioreactor metagenome</name>
    <dbReference type="NCBI Taxonomy" id="1076179"/>
    <lineage>
        <taxon>unclassified sequences</taxon>
        <taxon>metagenomes</taxon>
        <taxon>ecological metagenomes</taxon>
    </lineage>
</organism>
<dbReference type="AlphaFoldDB" id="A0A644SVF4"/>
<reference evidence="2" key="1">
    <citation type="submission" date="2019-08" db="EMBL/GenBank/DDBJ databases">
        <authorList>
            <person name="Kucharzyk K."/>
            <person name="Murdoch R.W."/>
            <person name="Higgins S."/>
            <person name="Loffler F."/>
        </authorList>
    </citation>
    <scope>NUCLEOTIDE SEQUENCE</scope>
</reference>
<dbReference type="EMBL" id="VSSQ01000007">
    <property type="protein sequence ID" value="MPL58678.1"/>
    <property type="molecule type" value="Genomic_DNA"/>
</dbReference>
<protein>
    <submittedName>
        <fullName evidence="2">Uncharacterized protein</fullName>
    </submittedName>
</protein>
<sequence length="217" mass="23362">MRQTTTVIVPSLTEVILSDVNAIIPNFSSLVSSYRLLVGSAEEIKRIPGVPEEMFERAVLRFDHCGTLIDILLELLCCKIAFSSDFLSITCAPLDIFQLITTDRCPETNTPAGAAELIILLELVRRLLENGCDLSCFGPAPPIGDESPSPPPAAPPPTQSKAVSNQTNCPEQSVIQCPPLKTDCISPELLDLIVKEALAALQPQDPQKQVSKKGSGI</sequence>
<evidence type="ECO:0000313" key="2">
    <source>
        <dbReference type="EMBL" id="MPL58678.1"/>
    </source>
</evidence>
<feature type="region of interest" description="Disordered" evidence="1">
    <location>
        <begin position="143"/>
        <end position="167"/>
    </location>
</feature>
<gene>
    <name evidence="2" type="ORF">SDC9_04220</name>
</gene>
<comment type="caution">
    <text evidence="2">The sequence shown here is derived from an EMBL/GenBank/DDBJ whole genome shotgun (WGS) entry which is preliminary data.</text>
</comment>